<keyword evidence="6" id="KW-1185">Reference proteome</keyword>
<proteinExistence type="inferred from homology"/>
<dbReference type="PROSITE" id="PS50082">
    <property type="entry name" value="WD_REPEATS_2"/>
    <property type="match status" value="3"/>
</dbReference>
<dbReference type="SMART" id="SM00320">
    <property type="entry name" value="WD40"/>
    <property type="match status" value="7"/>
</dbReference>
<dbReference type="FunCoup" id="A0A2T3B110">
    <property type="interactions" value="61"/>
</dbReference>
<dbReference type="InterPro" id="IPR020472">
    <property type="entry name" value="WD40_PAC1"/>
</dbReference>
<sequence>MDSTPSPTPHSLQLVALSQFKPSASSRAWVSIPNANGLPFLATATSDKTARVYSLVDFTLHSTLEGGHSRSVRSVAWKPQVSKSTDGTRTLCLATGSFDATMGIWRRREGVEGGKENGQLEIERSDGEDNVDGLEVEITRAGAKRSGFEDDKSESEDDWEFALVLEGHESEIKHVAWSPSGQWLASCSRDKSIWIWEEIGEEGEDEWETIAVLQEHTADVKCVCWREDDGNGEVLASASYDDTIRLWREIDGEGEWGCFAVLDGHEGTVWSLEWEPAVSQRLFGMESTTDEDTPKRTPRLMSSSADTTIRVWTLQPAPPPPNRPSYFNPSIPSTMRPAPVEETWTCTAILPKVHDLPVYSISWSKKTGRVVSTGGDGRVAVYEEITKGRTRVGGEIETEWVVLGVLEGGHGPYEINNVTWCTRFDPGRQRDDEEIVVTTGDDGAIRAWSILDSK</sequence>
<dbReference type="OrthoDB" id="284782at2759"/>
<gene>
    <name evidence="3" type="primary">CIA1</name>
    <name evidence="5" type="ORF">M430DRAFT_35648</name>
</gene>
<evidence type="ECO:0000256" key="1">
    <source>
        <dbReference type="ARBA" id="ARBA00022574"/>
    </source>
</evidence>
<dbReference type="GO" id="GO:0097361">
    <property type="term" value="C:cytosolic [4Fe-4S] assembly targeting complex"/>
    <property type="evidence" value="ECO:0007669"/>
    <property type="project" value="InterPro"/>
</dbReference>
<reference evidence="5 6" key="1">
    <citation type="journal article" date="2018" name="New Phytol.">
        <title>Comparative genomics and transcriptomics depict ericoid mycorrhizal fungi as versatile saprotrophs and plant mutualists.</title>
        <authorList>
            <person name="Martino E."/>
            <person name="Morin E."/>
            <person name="Grelet G.A."/>
            <person name="Kuo A."/>
            <person name="Kohler A."/>
            <person name="Daghino S."/>
            <person name="Barry K.W."/>
            <person name="Cichocki N."/>
            <person name="Clum A."/>
            <person name="Dockter R.B."/>
            <person name="Hainaut M."/>
            <person name="Kuo R.C."/>
            <person name="LaButti K."/>
            <person name="Lindahl B.D."/>
            <person name="Lindquist E.A."/>
            <person name="Lipzen A."/>
            <person name="Khouja H.R."/>
            <person name="Magnuson J."/>
            <person name="Murat C."/>
            <person name="Ohm R.A."/>
            <person name="Singer S.W."/>
            <person name="Spatafora J.W."/>
            <person name="Wang M."/>
            <person name="Veneault-Fourrey C."/>
            <person name="Henrissat B."/>
            <person name="Grigoriev I.V."/>
            <person name="Martin F.M."/>
            <person name="Perotto S."/>
        </authorList>
    </citation>
    <scope>NUCLEOTIDE SEQUENCE [LARGE SCALE GENOMIC DNA]</scope>
    <source>
        <strain evidence="5 6">ATCC 22711</strain>
    </source>
</reference>
<evidence type="ECO:0000313" key="5">
    <source>
        <dbReference type="EMBL" id="PSS17091.1"/>
    </source>
</evidence>
<dbReference type="GO" id="GO:0016226">
    <property type="term" value="P:iron-sulfur cluster assembly"/>
    <property type="evidence" value="ECO:0007669"/>
    <property type="project" value="UniProtKB-UniRule"/>
</dbReference>
<dbReference type="InterPro" id="IPR036322">
    <property type="entry name" value="WD40_repeat_dom_sf"/>
</dbReference>
<dbReference type="Gene3D" id="2.130.10.10">
    <property type="entry name" value="YVTN repeat-like/Quinoprotein amine dehydrogenase"/>
    <property type="match status" value="1"/>
</dbReference>
<comment type="function">
    <text evidence="3">Essential component of the cytosolic iron-sulfur (Fe/S) protein assembly machinery. Required for the maturation of extramitochondrial Fe/S proteins.</text>
</comment>
<dbReference type="InParanoid" id="A0A2T3B110"/>
<name>A0A2T3B110_AMORE</name>
<dbReference type="PANTHER" id="PTHR19920">
    <property type="entry name" value="WD40 PROTEIN CIAO1"/>
    <property type="match status" value="1"/>
</dbReference>
<organism evidence="5 6">
    <name type="scientific">Amorphotheca resinae ATCC 22711</name>
    <dbReference type="NCBI Taxonomy" id="857342"/>
    <lineage>
        <taxon>Eukaryota</taxon>
        <taxon>Fungi</taxon>
        <taxon>Dikarya</taxon>
        <taxon>Ascomycota</taxon>
        <taxon>Pezizomycotina</taxon>
        <taxon>Leotiomycetes</taxon>
        <taxon>Helotiales</taxon>
        <taxon>Amorphothecaceae</taxon>
        <taxon>Amorphotheca</taxon>
    </lineage>
</organism>
<feature type="repeat" description="WD" evidence="4">
    <location>
        <begin position="432"/>
        <end position="454"/>
    </location>
</feature>
<dbReference type="PROSITE" id="PS50294">
    <property type="entry name" value="WD_REPEATS_REGION"/>
    <property type="match status" value="2"/>
</dbReference>
<dbReference type="InterPro" id="IPR015943">
    <property type="entry name" value="WD40/YVTN_repeat-like_dom_sf"/>
</dbReference>
<dbReference type="STRING" id="857342.A0A2T3B110"/>
<dbReference type="Pfam" id="PF00400">
    <property type="entry name" value="WD40"/>
    <property type="match status" value="5"/>
</dbReference>
<dbReference type="EMBL" id="KZ679012">
    <property type="protein sequence ID" value="PSS17091.1"/>
    <property type="molecule type" value="Genomic_DNA"/>
</dbReference>
<dbReference type="Proteomes" id="UP000241818">
    <property type="component" value="Unassembled WGS sequence"/>
</dbReference>
<keyword evidence="1 4" id="KW-0853">WD repeat</keyword>
<evidence type="ECO:0000313" key="6">
    <source>
        <dbReference type="Proteomes" id="UP000241818"/>
    </source>
</evidence>
<dbReference type="PANTHER" id="PTHR19920:SF0">
    <property type="entry name" value="CYTOSOLIC IRON-SULFUR PROTEIN ASSEMBLY PROTEIN CIAO1-RELATED"/>
    <property type="match status" value="1"/>
</dbReference>
<dbReference type="HAMAP" id="MF_03037">
    <property type="entry name" value="ciao1"/>
    <property type="match status" value="1"/>
</dbReference>
<dbReference type="InterPro" id="IPR028608">
    <property type="entry name" value="CIAO1/Cia1"/>
</dbReference>
<protein>
    <recommendedName>
        <fullName evidence="3">Probable cytosolic iron-sulfur protein assembly protein 1</fullName>
    </recommendedName>
</protein>
<comment type="similarity">
    <text evidence="3">Belongs to the WD repeat CIA1 family.</text>
</comment>
<dbReference type="SUPFAM" id="SSF50978">
    <property type="entry name" value="WD40 repeat-like"/>
    <property type="match status" value="1"/>
</dbReference>
<evidence type="ECO:0000256" key="3">
    <source>
        <dbReference type="HAMAP-Rule" id="MF_03037"/>
    </source>
</evidence>
<dbReference type="InterPro" id="IPR001680">
    <property type="entry name" value="WD40_rpt"/>
</dbReference>
<dbReference type="PRINTS" id="PR00320">
    <property type="entry name" value="GPROTEINBRPT"/>
</dbReference>
<evidence type="ECO:0000256" key="2">
    <source>
        <dbReference type="ARBA" id="ARBA00022737"/>
    </source>
</evidence>
<accession>A0A2T3B110</accession>
<feature type="repeat" description="WD" evidence="4">
    <location>
        <begin position="165"/>
        <end position="197"/>
    </location>
</feature>
<evidence type="ECO:0000256" key="4">
    <source>
        <dbReference type="PROSITE-ProRule" id="PRU00221"/>
    </source>
</evidence>
<feature type="repeat" description="WD" evidence="4">
    <location>
        <begin position="213"/>
        <end position="247"/>
    </location>
</feature>
<keyword evidence="2" id="KW-0677">Repeat</keyword>
<dbReference type="AlphaFoldDB" id="A0A2T3B110"/>